<gene>
    <name evidence="1" type="ORF">METZ01_LOCUS268264</name>
</gene>
<dbReference type="CDD" id="cd02185">
    <property type="entry name" value="AroH"/>
    <property type="match status" value="1"/>
</dbReference>
<proteinExistence type="predicted"/>
<dbReference type="AlphaFoldDB" id="A0A382JTJ1"/>
<dbReference type="InterPro" id="IPR035959">
    <property type="entry name" value="RutC-like_sf"/>
</dbReference>
<dbReference type="InterPro" id="IPR008243">
    <property type="entry name" value="Chorismate_mutase_AroH"/>
</dbReference>
<dbReference type="PIRSF" id="PIRSF005965">
    <property type="entry name" value="Chor_mut_AroH"/>
    <property type="match status" value="1"/>
</dbReference>
<dbReference type="NCBIfam" id="TIGR01796">
    <property type="entry name" value="CM_mono_aroH"/>
    <property type="match status" value="1"/>
</dbReference>
<evidence type="ECO:0008006" key="2">
    <source>
        <dbReference type="Google" id="ProtNLM"/>
    </source>
</evidence>
<dbReference type="GO" id="GO:0004106">
    <property type="term" value="F:chorismate mutase activity"/>
    <property type="evidence" value="ECO:0007669"/>
    <property type="project" value="TreeGrafter"/>
</dbReference>
<evidence type="ECO:0000313" key="1">
    <source>
        <dbReference type="EMBL" id="SVC15410.1"/>
    </source>
</evidence>
<protein>
    <recommendedName>
        <fullName evidence="2">Chorismate mutase</fullName>
    </recommendedName>
</protein>
<dbReference type="PANTHER" id="PTHR21164:SF0">
    <property type="entry name" value="CHORISMATE MUTASE AROH"/>
    <property type="match status" value="1"/>
</dbReference>
<dbReference type="EMBL" id="UINC01076338">
    <property type="protein sequence ID" value="SVC15410.1"/>
    <property type="molecule type" value="Genomic_DNA"/>
</dbReference>
<name>A0A382JTJ1_9ZZZZ</name>
<dbReference type="Pfam" id="PF07736">
    <property type="entry name" value="CM_1"/>
    <property type="match status" value="1"/>
</dbReference>
<dbReference type="SUPFAM" id="SSF55298">
    <property type="entry name" value="YjgF-like"/>
    <property type="match status" value="1"/>
</dbReference>
<reference evidence="1" key="1">
    <citation type="submission" date="2018-05" db="EMBL/GenBank/DDBJ databases">
        <authorList>
            <person name="Lanie J.A."/>
            <person name="Ng W.-L."/>
            <person name="Kazmierczak K.M."/>
            <person name="Andrzejewski T.M."/>
            <person name="Davidsen T.M."/>
            <person name="Wayne K.J."/>
            <person name="Tettelin H."/>
            <person name="Glass J.I."/>
            <person name="Rusch D."/>
            <person name="Podicherti R."/>
            <person name="Tsui H.-C.T."/>
            <person name="Winkler M.E."/>
        </authorList>
    </citation>
    <scope>NUCLEOTIDE SEQUENCE</scope>
</reference>
<dbReference type="Gene3D" id="3.30.1330.40">
    <property type="entry name" value="RutC-like"/>
    <property type="match status" value="1"/>
</dbReference>
<dbReference type="GO" id="GO:0046417">
    <property type="term" value="P:chorismate metabolic process"/>
    <property type="evidence" value="ECO:0007669"/>
    <property type="project" value="TreeGrafter"/>
</dbReference>
<accession>A0A382JTJ1</accession>
<organism evidence="1">
    <name type="scientific">marine metagenome</name>
    <dbReference type="NCBI Taxonomy" id="408172"/>
    <lineage>
        <taxon>unclassified sequences</taxon>
        <taxon>metagenomes</taxon>
        <taxon>ecological metagenomes</taxon>
    </lineage>
</organism>
<sequence length="120" mass="13629">MKIHGVKGAITVQDNSAEAIMQASAELLEELIRRNNINQEDVAAVFFTTSPDLTAEFPARAARERIKWDNVPLMCSHEMHKNGALQKCIRILIMWNTNLMQNEISHAYLRDASILRPDIL</sequence>
<dbReference type="PANTHER" id="PTHR21164">
    <property type="entry name" value="CHORISMATE MUTASE"/>
    <property type="match status" value="1"/>
</dbReference>
<dbReference type="PROSITE" id="PS51167">
    <property type="entry name" value="CHORISMATE_MUT_1"/>
    <property type="match status" value="1"/>
</dbReference>